<dbReference type="EMBL" id="FOXQ01000008">
    <property type="protein sequence ID" value="SFQ30642.1"/>
    <property type="molecule type" value="Genomic_DNA"/>
</dbReference>
<dbReference type="Proteomes" id="UP000199031">
    <property type="component" value="Unassembled WGS sequence"/>
</dbReference>
<evidence type="ECO:0000313" key="2">
    <source>
        <dbReference type="Proteomes" id="UP000199031"/>
    </source>
</evidence>
<reference evidence="1 2" key="1">
    <citation type="submission" date="2016-10" db="EMBL/GenBank/DDBJ databases">
        <authorList>
            <person name="de Groot N.N."/>
        </authorList>
    </citation>
    <scope>NUCLEOTIDE SEQUENCE [LARGE SCALE GENOMIC DNA]</scope>
    <source>
        <strain evidence="1 2">DSM 28286</strain>
    </source>
</reference>
<accession>A0A1I5XF95</accession>
<organism evidence="1 2">
    <name type="scientific">Parafilimonas terrae</name>
    <dbReference type="NCBI Taxonomy" id="1465490"/>
    <lineage>
        <taxon>Bacteria</taxon>
        <taxon>Pseudomonadati</taxon>
        <taxon>Bacteroidota</taxon>
        <taxon>Chitinophagia</taxon>
        <taxon>Chitinophagales</taxon>
        <taxon>Chitinophagaceae</taxon>
        <taxon>Parafilimonas</taxon>
    </lineage>
</organism>
<name>A0A1I5XF95_9BACT</name>
<evidence type="ECO:0000313" key="1">
    <source>
        <dbReference type="EMBL" id="SFQ30642.1"/>
    </source>
</evidence>
<gene>
    <name evidence="1" type="ORF">SAMN05444277_108143</name>
</gene>
<sequence length="58" mass="6584">MKFVLLFALVCNINLVFGQQNVADKKFSAPELKQDIAFLKQQIFNVHTNPYSELTPGN</sequence>
<proteinExistence type="predicted"/>
<keyword evidence="2" id="KW-1185">Reference proteome</keyword>
<protein>
    <submittedName>
        <fullName evidence="1">Uncharacterized protein</fullName>
    </submittedName>
</protein>
<dbReference type="STRING" id="1465490.SAMN05444277_108143"/>
<dbReference type="AlphaFoldDB" id="A0A1I5XF95"/>